<organism evidence="9 10">
    <name type="scientific">Sphingobacterium corticis</name>
    <dbReference type="NCBI Taxonomy" id="1812823"/>
    <lineage>
        <taxon>Bacteria</taxon>
        <taxon>Pseudomonadati</taxon>
        <taxon>Bacteroidota</taxon>
        <taxon>Sphingobacteriia</taxon>
        <taxon>Sphingobacteriales</taxon>
        <taxon>Sphingobacteriaceae</taxon>
        <taxon>Sphingobacterium</taxon>
    </lineage>
</organism>
<evidence type="ECO:0000256" key="4">
    <source>
        <dbReference type="ARBA" id="ARBA00022801"/>
    </source>
</evidence>
<comment type="similarity">
    <text evidence="1">Belongs to the peptidase C40 family.</text>
</comment>
<dbReference type="PROSITE" id="PS51935">
    <property type="entry name" value="NLPC_P60"/>
    <property type="match status" value="1"/>
</dbReference>
<dbReference type="PROSITE" id="PS51257">
    <property type="entry name" value="PROKAR_LIPOPROTEIN"/>
    <property type="match status" value="1"/>
</dbReference>
<keyword evidence="4" id="KW-0378">Hydrolase</keyword>
<proteinExistence type="inferred from homology"/>
<evidence type="ECO:0000256" key="7">
    <source>
        <dbReference type="SAM" id="SignalP"/>
    </source>
</evidence>
<keyword evidence="10" id="KW-1185">Reference proteome</keyword>
<feature type="chain" id="PRO_5046676520" evidence="7">
    <location>
        <begin position="31"/>
        <end position="207"/>
    </location>
</feature>
<dbReference type="EMBL" id="JBHUMA010000006">
    <property type="protein sequence ID" value="MFD2598544.1"/>
    <property type="molecule type" value="Genomic_DNA"/>
</dbReference>
<evidence type="ECO:0000313" key="10">
    <source>
        <dbReference type="Proteomes" id="UP001597393"/>
    </source>
</evidence>
<gene>
    <name evidence="9" type="ORF">ACFSQ3_06215</name>
</gene>
<dbReference type="InterPro" id="IPR000064">
    <property type="entry name" value="NLP_P60_dom"/>
</dbReference>
<dbReference type="RefSeq" id="WP_380868541.1">
    <property type="nucleotide sequence ID" value="NZ_JBHUMA010000006.1"/>
</dbReference>
<sequence>MVTRNFFKSQSSLQYLVVLLCASLVLGACGARKKTAGSYRLESGKRPAGGKGPASDASNSRSISYSGKKFDNYAQLLGVSNREISKSSDLYLFIDHWMGTPHRTGGFDRKGMDCSAFVGLLYREVFRQDLPRTSRDMADNVKRKYENQLREGDLVFFSFGGRDVDHVGVYLHNGKFVHVSTKRGVIISDLKDTWYYRYFKRAGSPKA</sequence>
<dbReference type="Gene3D" id="3.90.1720.10">
    <property type="entry name" value="endopeptidase domain like (from Nostoc punctiforme)"/>
    <property type="match status" value="1"/>
</dbReference>
<protein>
    <submittedName>
        <fullName evidence="9">C40 family peptidase</fullName>
    </submittedName>
</protein>
<evidence type="ECO:0000259" key="8">
    <source>
        <dbReference type="PROSITE" id="PS51935"/>
    </source>
</evidence>
<evidence type="ECO:0000313" key="9">
    <source>
        <dbReference type="EMBL" id="MFD2598544.1"/>
    </source>
</evidence>
<dbReference type="InterPro" id="IPR052062">
    <property type="entry name" value="Murein_DD/LD_carboxypeptidase"/>
</dbReference>
<evidence type="ECO:0000256" key="1">
    <source>
        <dbReference type="ARBA" id="ARBA00007074"/>
    </source>
</evidence>
<feature type="domain" description="NlpC/P60" evidence="8">
    <location>
        <begin position="84"/>
        <end position="207"/>
    </location>
</feature>
<dbReference type="Proteomes" id="UP001597393">
    <property type="component" value="Unassembled WGS sequence"/>
</dbReference>
<name>A0ABW5NKH9_9SPHI</name>
<evidence type="ECO:0000256" key="5">
    <source>
        <dbReference type="ARBA" id="ARBA00022807"/>
    </source>
</evidence>
<feature type="region of interest" description="Disordered" evidence="6">
    <location>
        <begin position="41"/>
        <end position="61"/>
    </location>
</feature>
<comment type="caution">
    <text evidence="9">The sequence shown here is derived from an EMBL/GenBank/DDBJ whole genome shotgun (WGS) entry which is preliminary data.</text>
</comment>
<dbReference type="PANTHER" id="PTHR47360:SF1">
    <property type="entry name" value="ENDOPEPTIDASE NLPC-RELATED"/>
    <property type="match status" value="1"/>
</dbReference>
<reference evidence="10" key="1">
    <citation type="journal article" date="2019" name="Int. J. Syst. Evol. Microbiol.">
        <title>The Global Catalogue of Microorganisms (GCM) 10K type strain sequencing project: providing services to taxonomists for standard genome sequencing and annotation.</title>
        <authorList>
            <consortium name="The Broad Institute Genomics Platform"/>
            <consortium name="The Broad Institute Genome Sequencing Center for Infectious Disease"/>
            <person name="Wu L."/>
            <person name="Ma J."/>
        </authorList>
    </citation>
    <scope>NUCLEOTIDE SEQUENCE [LARGE SCALE GENOMIC DNA]</scope>
    <source>
        <strain evidence="10">KCTC 42248</strain>
    </source>
</reference>
<keyword evidence="3 7" id="KW-0732">Signal</keyword>
<evidence type="ECO:0000256" key="6">
    <source>
        <dbReference type="SAM" id="MobiDB-lite"/>
    </source>
</evidence>
<dbReference type="SUPFAM" id="SSF54001">
    <property type="entry name" value="Cysteine proteinases"/>
    <property type="match status" value="1"/>
</dbReference>
<keyword evidence="2" id="KW-0645">Protease</keyword>
<evidence type="ECO:0000256" key="2">
    <source>
        <dbReference type="ARBA" id="ARBA00022670"/>
    </source>
</evidence>
<feature type="signal peptide" evidence="7">
    <location>
        <begin position="1"/>
        <end position="30"/>
    </location>
</feature>
<dbReference type="InterPro" id="IPR038765">
    <property type="entry name" value="Papain-like_cys_pep_sf"/>
</dbReference>
<dbReference type="PANTHER" id="PTHR47360">
    <property type="entry name" value="MUREIN DD-ENDOPEPTIDASE MEPS/MUREIN LD-CARBOXYPEPTIDASE"/>
    <property type="match status" value="1"/>
</dbReference>
<dbReference type="Pfam" id="PF00877">
    <property type="entry name" value="NLPC_P60"/>
    <property type="match status" value="1"/>
</dbReference>
<accession>A0ABW5NKH9</accession>
<evidence type="ECO:0000256" key="3">
    <source>
        <dbReference type="ARBA" id="ARBA00022729"/>
    </source>
</evidence>
<keyword evidence="5" id="KW-0788">Thiol protease</keyword>